<protein>
    <submittedName>
        <fullName evidence="2">Uncharacterized protein</fullName>
    </submittedName>
</protein>
<dbReference type="AlphaFoldDB" id="A0A8S1UKL8"/>
<accession>A0A8S1UKL8</accession>
<gene>
    <name evidence="2" type="ORF">PPENT_87.1.T0390089</name>
</gene>
<dbReference type="OrthoDB" id="10328075at2759"/>
<keyword evidence="1" id="KW-0175">Coiled coil</keyword>
<evidence type="ECO:0000256" key="1">
    <source>
        <dbReference type="SAM" id="Coils"/>
    </source>
</evidence>
<evidence type="ECO:0000313" key="3">
    <source>
        <dbReference type="Proteomes" id="UP000689195"/>
    </source>
</evidence>
<organism evidence="2 3">
    <name type="scientific">Paramecium pentaurelia</name>
    <dbReference type="NCBI Taxonomy" id="43138"/>
    <lineage>
        <taxon>Eukaryota</taxon>
        <taxon>Sar</taxon>
        <taxon>Alveolata</taxon>
        <taxon>Ciliophora</taxon>
        <taxon>Intramacronucleata</taxon>
        <taxon>Oligohymenophorea</taxon>
        <taxon>Peniculida</taxon>
        <taxon>Parameciidae</taxon>
        <taxon>Paramecium</taxon>
    </lineage>
</organism>
<keyword evidence="3" id="KW-1185">Reference proteome</keyword>
<sequence>MIQLTKEHLHDQNKKLTQENQRLELVVYGLQRQLQNLGSFIERAKLQQDQVDILNQELGNVRRDNTHLQEIIISLQSELNSITKPIQIETPQIKEIETFKQFYEEQLNVLTKENVRLQKLIKDLNNKQISNLQLSATKLVELGIKIDQKLGDSSHRRMLSNPIHQSPKGISKEIYQNLILQLSNQSTEEKSILASQSKIKLLDSNILSQTSYKQSKLLGLQVSQQDQPLPSIPNHIKK</sequence>
<feature type="coiled-coil region" evidence="1">
    <location>
        <begin position="6"/>
        <end position="64"/>
    </location>
</feature>
<evidence type="ECO:0000313" key="2">
    <source>
        <dbReference type="EMBL" id="CAD8163176.1"/>
    </source>
</evidence>
<dbReference type="Proteomes" id="UP000689195">
    <property type="component" value="Unassembled WGS sequence"/>
</dbReference>
<reference evidence="2" key="1">
    <citation type="submission" date="2021-01" db="EMBL/GenBank/DDBJ databases">
        <authorList>
            <consortium name="Genoscope - CEA"/>
            <person name="William W."/>
        </authorList>
    </citation>
    <scope>NUCLEOTIDE SEQUENCE</scope>
</reference>
<feature type="coiled-coil region" evidence="1">
    <location>
        <begin position="93"/>
        <end position="127"/>
    </location>
</feature>
<comment type="caution">
    <text evidence="2">The sequence shown here is derived from an EMBL/GenBank/DDBJ whole genome shotgun (WGS) entry which is preliminary data.</text>
</comment>
<proteinExistence type="predicted"/>
<dbReference type="EMBL" id="CAJJDO010000039">
    <property type="protein sequence ID" value="CAD8163176.1"/>
    <property type="molecule type" value="Genomic_DNA"/>
</dbReference>
<name>A0A8S1UKL8_9CILI</name>